<keyword evidence="4" id="KW-0963">Cytoplasm</keyword>
<dbReference type="InterPro" id="IPR012677">
    <property type="entry name" value="Nucleotide-bd_a/b_plait_sf"/>
</dbReference>
<gene>
    <name evidence="12" type="primary">LOC108837389</name>
</gene>
<evidence type="ECO:0000256" key="6">
    <source>
        <dbReference type="ARBA" id="ARBA00022884"/>
    </source>
</evidence>
<dbReference type="Proteomes" id="UP000504610">
    <property type="component" value="Chromosome 5"/>
</dbReference>
<accession>A0A6J0M2Q6</accession>
<keyword evidence="6 9" id="KW-0694">RNA-binding</keyword>
<evidence type="ECO:0000259" key="10">
    <source>
        <dbReference type="PROSITE" id="PS50102"/>
    </source>
</evidence>
<evidence type="ECO:0000256" key="9">
    <source>
        <dbReference type="PROSITE-ProRule" id="PRU00176"/>
    </source>
</evidence>
<keyword evidence="7" id="KW-0539">Nucleus</keyword>
<feature type="domain" description="RRM" evidence="10">
    <location>
        <begin position="231"/>
        <end position="308"/>
    </location>
</feature>
<feature type="domain" description="RRM" evidence="10">
    <location>
        <begin position="333"/>
        <end position="410"/>
    </location>
</feature>
<dbReference type="RefSeq" id="XP_018465946.2">
    <property type="nucleotide sequence ID" value="XM_018610444.2"/>
</dbReference>
<evidence type="ECO:0000256" key="5">
    <source>
        <dbReference type="ARBA" id="ARBA00022737"/>
    </source>
</evidence>
<dbReference type="GeneID" id="108837389"/>
<evidence type="ECO:0000256" key="4">
    <source>
        <dbReference type="ARBA" id="ARBA00022490"/>
    </source>
</evidence>
<dbReference type="Gene3D" id="3.30.70.330">
    <property type="match status" value="4"/>
</dbReference>
<dbReference type="InterPro" id="IPR035979">
    <property type="entry name" value="RBD_domain_sf"/>
</dbReference>
<evidence type="ECO:0000256" key="3">
    <source>
        <dbReference type="ARBA" id="ARBA00008557"/>
    </source>
</evidence>
<organism evidence="11 12">
    <name type="scientific">Raphanus sativus</name>
    <name type="common">Radish</name>
    <name type="synonym">Raphanus raphanistrum var. sativus</name>
    <dbReference type="NCBI Taxonomy" id="3726"/>
    <lineage>
        <taxon>Eukaryota</taxon>
        <taxon>Viridiplantae</taxon>
        <taxon>Streptophyta</taxon>
        <taxon>Embryophyta</taxon>
        <taxon>Tracheophyta</taxon>
        <taxon>Spermatophyta</taxon>
        <taxon>Magnoliopsida</taxon>
        <taxon>eudicotyledons</taxon>
        <taxon>Gunneridae</taxon>
        <taxon>Pentapetalae</taxon>
        <taxon>rosids</taxon>
        <taxon>malvids</taxon>
        <taxon>Brassicales</taxon>
        <taxon>Brassicaceae</taxon>
        <taxon>Brassiceae</taxon>
        <taxon>Raphanus</taxon>
    </lineage>
</organism>
<dbReference type="OrthoDB" id="19742at2759"/>
<comment type="similarity">
    <text evidence="3">Belongs to the polyadenylate-binding protein type-1 family.</text>
</comment>
<dbReference type="KEGG" id="rsz:108837389"/>
<proteinExistence type="inferred from homology"/>
<sequence length="594" mass="65542">MCIHTHTHITTKDLSASLSSSPSSSRATMAAAIAKPEMQPQVNVQQSSTLASLYVGDLSPDVTEADLTAKFSLTVPVVSVHLCRNSVTGKSLRYAYVNFDSTITASNAMACLNHTDLKGKTMRIMWSQKDVAYRRRSGLGNLFVKNLDSSITSSCLERMFSPFGVILSCKVAEENGQSKGFGFVQFDTEQSAVAARLASHGSMVDGKKLFVAKFIKKGERAAMSGVNQEFTNVYVKNLVESVTEDYLHTMFSQCGTVSSVVVMRDGVGRSRGFGFVNFCHPENAKKAVETLNGRLLGPKKLFVGRALRKAERLEMLKQEHKGNFVAKFNVGWPKLYVKNLNGSMDETRLRDIFGRFGKIVSAKVVRDENGKSKGFGFVGFSTLDESKHAKRELHGFLVDGKSLVVRVAERKEDRFKRMQQYHRVRAHMQAPPVPAPVQPVPPQYYGVQPRNYTQALPVPSQAQPVPPSMSSPYGYLPQPFHIGAYYYPMATQLPQMMSHRNMTAYVPAGQAHLKEKRTVQLVYKRPGYNTLAKSGAKQKLVFKGQGDKTVEAGTCSTKAKTSAEKRKEVSSHLMAMLTPNRNAASESLAPLKVA</sequence>
<feature type="domain" description="RRM" evidence="10">
    <location>
        <begin position="140"/>
        <end position="216"/>
    </location>
</feature>
<evidence type="ECO:0000313" key="12">
    <source>
        <dbReference type="RefSeq" id="XP_018465946.2"/>
    </source>
</evidence>
<dbReference type="GO" id="GO:0005634">
    <property type="term" value="C:nucleus"/>
    <property type="evidence" value="ECO:0007669"/>
    <property type="project" value="UniProtKB-SubCell"/>
</dbReference>
<dbReference type="PROSITE" id="PS50102">
    <property type="entry name" value="RRM"/>
    <property type="match status" value="4"/>
</dbReference>
<dbReference type="GO" id="GO:0003723">
    <property type="term" value="F:RNA binding"/>
    <property type="evidence" value="ECO:0007669"/>
    <property type="project" value="UniProtKB-UniRule"/>
</dbReference>
<comment type="subcellular location">
    <subcellularLocation>
        <location evidence="2">Cytoplasm</location>
    </subcellularLocation>
    <subcellularLocation>
        <location evidence="1">Nucleus</location>
    </subcellularLocation>
</comment>
<dbReference type="PANTHER" id="PTHR24012">
    <property type="entry name" value="RNA BINDING PROTEIN"/>
    <property type="match status" value="1"/>
</dbReference>
<protein>
    <submittedName>
        <fullName evidence="12">Polyadenylate-binding protein 6</fullName>
    </submittedName>
</protein>
<dbReference type="GO" id="GO:0005737">
    <property type="term" value="C:cytoplasm"/>
    <property type="evidence" value="ECO:0007669"/>
    <property type="project" value="UniProtKB-SubCell"/>
</dbReference>
<reference evidence="12" key="2">
    <citation type="submission" date="2025-08" db="UniProtKB">
        <authorList>
            <consortium name="RefSeq"/>
        </authorList>
    </citation>
    <scope>IDENTIFICATION</scope>
    <source>
        <tissue evidence="12">Leaf</tissue>
    </source>
</reference>
<dbReference type="SMART" id="SM00360">
    <property type="entry name" value="RRM"/>
    <property type="match status" value="4"/>
</dbReference>
<dbReference type="InterPro" id="IPR000504">
    <property type="entry name" value="RRM_dom"/>
</dbReference>
<name>A0A6J0M2Q6_RAPSA</name>
<keyword evidence="11" id="KW-1185">Reference proteome</keyword>
<evidence type="ECO:0000256" key="1">
    <source>
        <dbReference type="ARBA" id="ARBA00004123"/>
    </source>
</evidence>
<dbReference type="Pfam" id="PF00076">
    <property type="entry name" value="RRM_1"/>
    <property type="match status" value="4"/>
</dbReference>
<evidence type="ECO:0000313" key="11">
    <source>
        <dbReference type="Proteomes" id="UP000504610"/>
    </source>
</evidence>
<dbReference type="SUPFAM" id="SSF54928">
    <property type="entry name" value="RNA-binding domain, RBD"/>
    <property type="match status" value="2"/>
</dbReference>
<evidence type="ECO:0000256" key="2">
    <source>
        <dbReference type="ARBA" id="ARBA00004496"/>
    </source>
</evidence>
<reference evidence="11" key="1">
    <citation type="journal article" date="2019" name="Database">
        <title>The radish genome database (RadishGD): an integrated information resource for radish genomics.</title>
        <authorList>
            <person name="Yu H.J."/>
            <person name="Baek S."/>
            <person name="Lee Y.J."/>
            <person name="Cho A."/>
            <person name="Mun J.H."/>
        </authorList>
    </citation>
    <scope>NUCLEOTIDE SEQUENCE [LARGE SCALE GENOMIC DNA]</scope>
    <source>
        <strain evidence="11">cv. WK10039</strain>
    </source>
</reference>
<evidence type="ECO:0000256" key="7">
    <source>
        <dbReference type="ARBA" id="ARBA00023242"/>
    </source>
</evidence>
<feature type="domain" description="RRM" evidence="10">
    <location>
        <begin position="51"/>
        <end position="129"/>
    </location>
</feature>
<keyword evidence="5" id="KW-0677">Repeat</keyword>
<evidence type="ECO:0000256" key="8">
    <source>
        <dbReference type="ARBA" id="ARBA00054110"/>
    </source>
</evidence>
<dbReference type="AlphaFoldDB" id="A0A6J0M2Q6"/>
<dbReference type="FunFam" id="3.30.70.330:FF:000651">
    <property type="entry name" value="Poly(A) binding protein cytoplasmic 1 like"/>
    <property type="match status" value="1"/>
</dbReference>
<comment type="function">
    <text evidence="8">Binds the poly(A) tail of mRNA. Appears to be an important mediator of the multiple roles of the poly(A) tail in mRNA biogenesis, stability and translation.</text>
</comment>